<organism evidence="1 2">
    <name type="scientific">Pontibacter flavimaris</name>
    <dbReference type="NCBI Taxonomy" id="1797110"/>
    <lineage>
        <taxon>Bacteria</taxon>
        <taxon>Pseudomonadati</taxon>
        <taxon>Bacteroidota</taxon>
        <taxon>Cytophagia</taxon>
        <taxon>Cytophagales</taxon>
        <taxon>Hymenobacteraceae</taxon>
        <taxon>Pontibacter</taxon>
    </lineage>
</organism>
<sequence>MILFENSIVKLDYSPATDILEVAYPDLHGYLLPEIKHTITIMMDYIKNYDVKKLLLDSTRTLIAVSEEESREVAMTLAAGIMTTRVGKVARVQSPSSEVEQAAQGNISHLKEAQQLPFELRNFTSKTEALAWLKGRQD</sequence>
<dbReference type="AlphaFoldDB" id="A0A1Q5PD42"/>
<evidence type="ECO:0008006" key="3">
    <source>
        <dbReference type="Google" id="ProtNLM"/>
    </source>
</evidence>
<dbReference type="EMBL" id="LVWA01000005">
    <property type="protein sequence ID" value="OKL40127.1"/>
    <property type="molecule type" value="Genomic_DNA"/>
</dbReference>
<evidence type="ECO:0000313" key="2">
    <source>
        <dbReference type="Proteomes" id="UP000186551"/>
    </source>
</evidence>
<gene>
    <name evidence="1" type="ORF">A3841_17415</name>
</gene>
<protein>
    <recommendedName>
        <fullName evidence="3">STAS/SEC14 domain-containing protein</fullName>
    </recommendedName>
</protein>
<dbReference type="Proteomes" id="UP000186551">
    <property type="component" value="Unassembled WGS sequence"/>
</dbReference>
<proteinExistence type="predicted"/>
<evidence type="ECO:0000313" key="1">
    <source>
        <dbReference type="EMBL" id="OKL40127.1"/>
    </source>
</evidence>
<comment type="caution">
    <text evidence="1">The sequence shown here is derived from an EMBL/GenBank/DDBJ whole genome shotgun (WGS) entry which is preliminary data.</text>
</comment>
<reference evidence="1 2" key="1">
    <citation type="submission" date="2016-03" db="EMBL/GenBank/DDBJ databases">
        <title>Genome sequence of Pontibacter sp. nov., of the family cytophagaceae, isolated from marine sediment of the Yellow Sea, China.</title>
        <authorList>
            <person name="Zhang G."/>
            <person name="Zhang R."/>
        </authorList>
    </citation>
    <scope>NUCLEOTIDE SEQUENCE [LARGE SCALE GENOMIC DNA]</scope>
    <source>
        <strain evidence="1 2">S10-8</strain>
    </source>
</reference>
<name>A0A1Q5PD42_9BACT</name>
<keyword evidence="2" id="KW-1185">Reference proteome</keyword>
<accession>A0A1Q5PD42</accession>